<sequence>MTISILKNAVPLLKKSIEFNSSRTPGYRMTNTKYYTKSPLMPKIESHKFSTRDGIKCEFSTKSFQDGSKLDVFRLPDEIIKVVKNRFGEIKAFKSSIEQHNSNPEKTYEKAKEVISAKTRNFLA</sequence>
<dbReference type="EMBL" id="DVJO01000142">
    <property type="protein sequence ID" value="HIS83234.1"/>
    <property type="molecule type" value="Genomic_DNA"/>
</dbReference>
<comment type="caution">
    <text evidence="1">The sequence shown here is derived from an EMBL/GenBank/DDBJ whole genome shotgun (WGS) entry which is preliminary data.</text>
</comment>
<proteinExistence type="predicted"/>
<protein>
    <submittedName>
        <fullName evidence="1">Uncharacterized protein</fullName>
    </submittedName>
</protein>
<name>A0A9D1FW79_9BACT</name>
<dbReference type="Proteomes" id="UP000824139">
    <property type="component" value="Unassembled WGS sequence"/>
</dbReference>
<organism evidence="1 2">
    <name type="scientific">Candidatus Scatenecus faecavium</name>
    <dbReference type="NCBI Taxonomy" id="2840915"/>
    <lineage>
        <taxon>Bacteria</taxon>
        <taxon>Candidatus Scatenecus</taxon>
    </lineage>
</organism>
<accession>A0A9D1FW79</accession>
<reference evidence="1" key="1">
    <citation type="submission" date="2020-10" db="EMBL/GenBank/DDBJ databases">
        <authorList>
            <person name="Gilroy R."/>
        </authorList>
    </citation>
    <scope>NUCLEOTIDE SEQUENCE</scope>
    <source>
        <strain evidence="1">CHK152-2994</strain>
    </source>
</reference>
<evidence type="ECO:0000313" key="1">
    <source>
        <dbReference type="EMBL" id="HIS83234.1"/>
    </source>
</evidence>
<gene>
    <name evidence="1" type="ORF">IAD41_06495</name>
</gene>
<dbReference type="AlphaFoldDB" id="A0A9D1FW79"/>
<evidence type="ECO:0000313" key="2">
    <source>
        <dbReference type="Proteomes" id="UP000824139"/>
    </source>
</evidence>
<reference evidence="1" key="2">
    <citation type="journal article" date="2021" name="PeerJ">
        <title>Extensive microbial diversity within the chicken gut microbiome revealed by metagenomics and culture.</title>
        <authorList>
            <person name="Gilroy R."/>
            <person name="Ravi A."/>
            <person name="Getino M."/>
            <person name="Pursley I."/>
            <person name="Horton D.L."/>
            <person name="Alikhan N.F."/>
            <person name="Baker D."/>
            <person name="Gharbi K."/>
            <person name="Hall N."/>
            <person name="Watson M."/>
            <person name="Adriaenssens E.M."/>
            <person name="Foster-Nyarko E."/>
            <person name="Jarju S."/>
            <person name="Secka A."/>
            <person name="Antonio M."/>
            <person name="Oren A."/>
            <person name="Chaudhuri R.R."/>
            <person name="La Ragione R."/>
            <person name="Hildebrand F."/>
            <person name="Pallen M.J."/>
        </authorList>
    </citation>
    <scope>NUCLEOTIDE SEQUENCE</scope>
    <source>
        <strain evidence="1">CHK152-2994</strain>
    </source>
</reference>